<evidence type="ECO:0000256" key="1">
    <source>
        <dbReference type="ARBA" id="ARBA00022763"/>
    </source>
</evidence>
<sequence length="520" mass="58951">MKRIISIWLKDWAIERYRRRTGESADGPLVLVAPEQGGIRVRAVSSEARAAGVSAGQLLTDARALCPGLQVAELQPEQDRNDLERLARYLVRFSPWVTPDPPDGLLLESSGCDHLFDGEENMLAEMQACLQRLELSPRLAVAGSIGAAWALARYGREGPLILPPGEERKALAPLPLPALRLDGEALRRLGQVGFRTISQILDKPRIPLAARYGEGLRRRLEQALCLMPEPLSPLSPVPDYRSHLSFLEPLLLEEQIKEVLERLLEQLLLLLKRDGMGARQFDFRLFRVDGEVQSLAVRTGRAGLEQLHLMRLFAERMALLWDEANVGFGYDHMMLCAFAVEPEAAWQTGLDNAGTHDPAAHNPIALQRLLDRFENRLGRDSLRLFRPRESHIPERSQRLAPLSEDADTDWPAHLQKLFGRSCPARPPLLLARPEEVSAMAEVPDGPPVRFTWRRVAHRVTRAEGPERIAPEWWAQEAAELRLTRDYFRLEDEAGHRFWMFRAGLTERGEEVRWYMHGLFP</sequence>
<dbReference type="EMBL" id="VFIY01000014">
    <property type="protein sequence ID" value="TPD59476.1"/>
    <property type="molecule type" value="Genomic_DNA"/>
</dbReference>
<dbReference type="SUPFAM" id="SSF56672">
    <property type="entry name" value="DNA/RNA polymerases"/>
    <property type="match status" value="1"/>
</dbReference>
<protein>
    <submittedName>
        <fullName evidence="3">DNA polymerase Y family protein</fullName>
    </submittedName>
</protein>
<dbReference type="PANTHER" id="PTHR35369">
    <property type="entry name" value="BLR3025 PROTEIN-RELATED"/>
    <property type="match status" value="1"/>
</dbReference>
<evidence type="ECO:0000313" key="4">
    <source>
        <dbReference type="Proteomes" id="UP000319148"/>
    </source>
</evidence>
<comment type="caution">
    <text evidence="3">The sequence shown here is derived from an EMBL/GenBank/DDBJ whole genome shotgun (WGS) entry which is preliminary data.</text>
</comment>
<dbReference type="AlphaFoldDB" id="A0A501PI01"/>
<dbReference type="InterPro" id="IPR050356">
    <property type="entry name" value="SulA_CellDiv_inhibitor"/>
</dbReference>
<dbReference type="Gene3D" id="3.40.1170.60">
    <property type="match status" value="1"/>
</dbReference>
<dbReference type="OrthoDB" id="9788640at2"/>
<dbReference type="InterPro" id="IPR043502">
    <property type="entry name" value="DNA/RNA_pol_sf"/>
</dbReference>
<evidence type="ECO:0000313" key="3">
    <source>
        <dbReference type="EMBL" id="TPD59476.1"/>
    </source>
</evidence>
<dbReference type="CDD" id="cd03468">
    <property type="entry name" value="PolY_like"/>
    <property type="match status" value="1"/>
</dbReference>
<dbReference type="PANTHER" id="PTHR35369:SF2">
    <property type="entry name" value="BLR3025 PROTEIN"/>
    <property type="match status" value="1"/>
</dbReference>
<reference evidence="4" key="1">
    <citation type="submission" date="2019-06" db="EMBL/GenBank/DDBJ databases">
        <title>The complete genome of Emcibacter congregatus ZYLT.</title>
        <authorList>
            <person name="Zhao Z."/>
        </authorList>
    </citation>
    <scope>NUCLEOTIDE SEQUENCE [LARGE SCALE GENOMIC DNA]</scope>
    <source>
        <strain evidence="4">MCCC 1A06723</strain>
    </source>
</reference>
<evidence type="ECO:0000259" key="2">
    <source>
        <dbReference type="Pfam" id="PF00817"/>
    </source>
</evidence>
<dbReference type="RefSeq" id="WP_139941139.1">
    <property type="nucleotide sequence ID" value="NZ_JBHSYP010000006.1"/>
</dbReference>
<keyword evidence="1" id="KW-0227">DNA damage</keyword>
<organism evidence="3 4">
    <name type="scientific">Emcibacter nanhaiensis</name>
    <dbReference type="NCBI Taxonomy" id="1505037"/>
    <lineage>
        <taxon>Bacteria</taxon>
        <taxon>Pseudomonadati</taxon>
        <taxon>Pseudomonadota</taxon>
        <taxon>Alphaproteobacteria</taxon>
        <taxon>Emcibacterales</taxon>
        <taxon>Emcibacteraceae</taxon>
        <taxon>Emcibacter</taxon>
    </lineage>
</organism>
<gene>
    <name evidence="3" type="ORF">FIV46_11850</name>
</gene>
<dbReference type="InterPro" id="IPR001126">
    <property type="entry name" value="UmuC"/>
</dbReference>
<dbReference type="Proteomes" id="UP000319148">
    <property type="component" value="Unassembled WGS sequence"/>
</dbReference>
<proteinExistence type="predicted"/>
<dbReference type="GO" id="GO:0006281">
    <property type="term" value="P:DNA repair"/>
    <property type="evidence" value="ECO:0007669"/>
    <property type="project" value="InterPro"/>
</dbReference>
<keyword evidence="4" id="KW-1185">Reference proteome</keyword>
<dbReference type="Pfam" id="PF00817">
    <property type="entry name" value="IMS"/>
    <property type="match status" value="1"/>
</dbReference>
<name>A0A501PI01_9PROT</name>
<feature type="domain" description="UmuC" evidence="2">
    <location>
        <begin position="29"/>
        <end position="149"/>
    </location>
</feature>
<accession>A0A501PI01</accession>